<evidence type="ECO:0000313" key="2">
    <source>
        <dbReference type="EMBL" id="THH21226.1"/>
    </source>
</evidence>
<evidence type="ECO:0000313" key="3">
    <source>
        <dbReference type="Proteomes" id="UP000310158"/>
    </source>
</evidence>
<dbReference type="InterPro" id="IPR046700">
    <property type="entry name" value="DUF6570"/>
</dbReference>
<dbReference type="AlphaFoldDB" id="A0A4S4M7E6"/>
<comment type="caution">
    <text evidence="2">The sequence shown here is derived from an EMBL/GenBank/DDBJ whole genome shotgun (WGS) entry which is preliminary data.</text>
</comment>
<keyword evidence="3" id="KW-1185">Reference proteome</keyword>
<dbReference type="OrthoDB" id="3257061at2759"/>
<sequence>MASSSSAIASSSDITINSTFDQQQWTRFSPVAEPSSFTDNLVSSREKEIWSASLDNIRRAAKGKVVLSRQERATKADMIRAILQRCDDDFFSDLRVLVQGGHDEVQGRSSAEIEILSRDEILKEISGVFLVSADERASKTAIVAALSRRASEEIFQRLRLVADGKRRKRVATNEVDGSRKRLRTLEGDNGDCFMTVPSVDERDGCYRDFYDATGNRALAKSVCAVCARECNNQEEGVVELPLEVVPNGERLRPKDDVYHPSHVLIDGMLLEEKGLVKVGETVLAVKICGSCMSALNTECVETPPKYSLANNLWIGTVPWELTVLTVPEQLLIALLYPRVYVFKLTPKGNYNRGDASTLQRGMRGTVSTYEQDFEGVARMTDGKLMPRSPSLLALIMSVTFIGQGPLPKNWLQRTFKVRRSAVKAALQWLKKNNAKYYGDIEISDSRLAALPEDDVPHEVLMNIKQSGDVGMLLQESDGYVPREDVEPEFGQ</sequence>
<proteinExistence type="predicted"/>
<feature type="domain" description="DUF6570" evidence="1">
    <location>
        <begin position="303"/>
        <end position="447"/>
    </location>
</feature>
<gene>
    <name evidence="2" type="ORF">EW146_g320</name>
</gene>
<reference evidence="2 3" key="1">
    <citation type="submission" date="2019-02" db="EMBL/GenBank/DDBJ databases">
        <title>Genome sequencing of the rare red list fungi Bondarzewia mesenterica.</title>
        <authorList>
            <person name="Buettner E."/>
            <person name="Kellner H."/>
        </authorList>
    </citation>
    <scope>NUCLEOTIDE SEQUENCE [LARGE SCALE GENOMIC DNA]</scope>
    <source>
        <strain evidence="2 3">DSM 108281</strain>
    </source>
</reference>
<dbReference type="Pfam" id="PF20209">
    <property type="entry name" value="DUF6570"/>
    <property type="match status" value="1"/>
</dbReference>
<evidence type="ECO:0000259" key="1">
    <source>
        <dbReference type="Pfam" id="PF20209"/>
    </source>
</evidence>
<accession>A0A4S4M7E6</accession>
<organism evidence="2 3">
    <name type="scientific">Bondarzewia mesenterica</name>
    <dbReference type="NCBI Taxonomy" id="1095465"/>
    <lineage>
        <taxon>Eukaryota</taxon>
        <taxon>Fungi</taxon>
        <taxon>Dikarya</taxon>
        <taxon>Basidiomycota</taxon>
        <taxon>Agaricomycotina</taxon>
        <taxon>Agaricomycetes</taxon>
        <taxon>Russulales</taxon>
        <taxon>Bondarzewiaceae</taxon>
        <taxon>Bondarzewia</taxon>
    </lineage>
</organism>
<dbReference type="EMBL" id="SGPL01000006">
    <property type="protein sequence ID" value="THH21226.1"/>
    <property type="molecule type" value="Genomic_DNA"/>
</dbReference>
<name>A0A4S4M7E6_9AGAM</name>
<dbReference type="Proteomes" id="UP000310158">
    <property type="component" value="Unassembled WGS sequence"/>
</dbReference>
<protein>
    <recommendedName>
        <fullName evidence="1">DUF6570 domain-containing protein</fullName>
    </recommendedName>
</protein>